<evidence type="ECO:0000256" key="10">
    <source>
        <dbReference type="SAM" id="Phobius"/>
    </source>
</evidence>
<name>A0A2C9KT58_BIOGL</name>
<comment type="subcellular location">
    <subcellularLocation>
        <location evidence="1">Membrane</location>
        <topology evidence="1">Multi-pass membrane protein</topology>
    </subcellularLocation>
</comment>
<dbReference type="InterPro" id="IPR017452">
    <property type="entry name" value="GPCR_Rhodpsn_7TM"/>
</dbReference>
<evidence type="ECO:0000313" key="12">
    <source>
        <dbReference type="EnsemblMetazoa" id="BGLB023249-PA"/>
    </source>
</evidence>
<feature type="transmembrane region" description="Helical" evidence="10">
    <location>
        <begin position="161"/>
        <end position="183"/>
    </location>
</feature>
<comment type="similarity">
    <text evidence="8">Belongs to the G-protein coupled receptor 1 family.</text>
</comment>
<organism evidence="12 13">
    <name type="scientific">Biomphalaria glabrata</name>
    <name type="common">Bloodfluke planorb</name>
    <name type="synonym">Freshwater snail</name>
    <dbReference type="NCBI Taxonomy" id="6526"/>
    <lineage>
        <taxon>Eukaryota</taxon>
        <taxon>Metazoa</taxon>
        <taxon>Spiralia</taxon>
        <taxon>Lophotrochozoa</taxon>
        <taxon>Mollusca</taxon>
        <taxon>Gastropoda</taxon>
        <taxon>Heterobranchia</taxon>
        <taxon>Euthyneura</taxon>
        <taxon>Panpulmonata</taxon>
        <taxon>Hygrophila</taxon>
        <taxon>Lymnaeoidea</taxon>
        <taxon>Planorbidae</taxon>
        <taxon>Biomphalaria</taxon>
    </lineage>
</organism>
<gene>
    <name evidence="12" type="primary">106069839</name>
</gene>
<dbReference type="STRING" id="6526.A0A2C9KT58"/>
<dbReference type="PANTHER" id="PTHR24243">
    <property type="entry name" value="G-PROTEIN COUPLED RECEPTOR"/>
    <property type="match status" value="1"/>
</dbReference>
<evidence type="ECO:0000256" key="8">
    <source>
        <dbReference type="RuleBase" id="RU000688"/>
    </source>
</evidence>
<reference evidence="12" key="1">
    <citation type="submission" date="2020-05" db="UniProtKB">
        <authorList>
            <consortium name="EnsemblMetazoa"/>
        </authorList>
    </citation>
    <scope>IDENTIFICATION</scope>
    <source>
        <strain evidence="12">BB02</strain>
    </source>
</reference>
<keyword evidence="5 10" id="KW-0472">Membrane</keyword>
<dbReference type="VEuPathDB" id="VectorBase:BGLB023249"/>
<keyword evidence="7 8" id="KW-0807">Transducer</keyword>
<dbReference type="AlphaFoldDB" id="A0A2C9KT58"/>
<keyword evidence="2 8" id="KW-0812">Transmembrane</keyword>
<dbReference type="GO" id="GO:0004930">
    <property type="term" value="F:G protein-coupled receptor activity"/>
    <property type="evidence" value="ECO:0007669"/>
    <property type="project" value="UniProtKB-KW"/>
</dbReference>
<keyword evidence="6 8" id="KW-0675">Receptor</keyword>
<dbReference type="EnsemblMetazoa" id="BGLB023249-RA">
    <property type="protein sequence ID" value="BGLB023249-PA"/>
    <property type="gene ID" value="BGLB023249"/>
</dbReference>
<feature type="transmembrane region" description="Helical" evidence="10">
    <location>
        <begin position="273"/>
        <end position="295"/>
    </location>
</feature>
<evidence type="ECO:0000256" key="6">
    <source>
        <dbReference type="ARBA" id="ARBA00023170"/>
    </source>
</evidence>
<evidence type="ECO:0000256" key="1">
    <source>
        <dbReference type="ARBA" id="ARBA00004141"/>
    </source>
</evidence>
<evidence type="ECO:0000256" key="5">
    <source>
        <dbReference type="ARBA" id="ARBA00023136"/>
    </source>
</evidence>
<proteinExistence type="inferred from homology"/>
<evidence type="ECO:0000256" key="2">
    <source>
        <dbReference type="ARBA" id="ARBA00022692"/>
    </source>
</evidence>
<evidence type="ECO:0000256" key="3">
    <source>
        <dbReference type="ARBA" id="ARBA00022989"/>
    </source>
</evidence>
<accession>A0A2C9KT58</accession>
<dbReference type="InterPro" id="IPR000276">
    <property type="entry name" value="GPCR_Rhodpsn"/>
</dbReference>
<dbReference type="CDD" id="cd00637">
    <property type="entry name" value="7tm_classA_rhodopsin-like"/>
    <property type="match status" value="1"/>
</dbReference>
<evidence type="ECO:0000259" key="11">
    <source>
        <dbReference type="PROSITE" id="PS50262"/>
    </source>
</evidence>
<dbReference type="Proteomes" id="UP000076420">
    <property type="component" value="Unassembled WGS sequence"/>
</dbReference>
<dbReference type="KEGG" id="bgt:106069839"/>
<dbReference type="EnsemblMetazoa" id="BGLB023249-RB">
    <property type="protein sequence ID" value="BGLB023249-PB"/>
    <property type="gene ID" value="BGLB023249"/>
</dbReference>
<dbReference type="Gene3D" id="1.20.1070.10">
    <property type="entry name" value="Rhodopsin 7-helix transmembrane proteins"/>
    <property type="match status" value="1"/>
</dbReference>
<evidence type="ECO:0000256" key="4">
    <source>
        <dbReference type="ARBA" id="ARBA00023040"/>
    </source>
</evidence>
<dbReference type="PANTHER" id="PTHR24243:SF230">
    <property type="entry name" value="G-PROTEIN COUPLED RECEPTORS FAMILY 1 PROFILE DOMAIN-CONTAINING PROTEIN"/>
    <property type="match status" value="1"/>
</dbReference>
<feature type="transmembrane region" description="Helical" evidence="10">
    <location>
        <begin position="203"/>
        <end position="225"/>
    </location>
</feature>
<dbReference type="PRINTS" id="PR00237">
    <property type="entry name" value="GPCRRHODOPSN"/>
</dbReference>
<protein>
    <recommendedName>
        <fullName evidence="11">G-protein coupled receptors family 1 profile domain-containing protein</fullName>
    </recommendedName>
</protein>
<feature type="transmembrane region" description="Helical" evidence="10">
    <location>
        <begin position="56"/>
        <end position="74"/>
    </location>
</feature>
<evidence type="ECO:0000313" key="13">
    <source>
        <dbReference type="Proteomes" id="UP000076420"/>
    </source>
</evidence>
<feature type="region of interest" description="Disordered" evidence="9">
    <location>
        <begin position="356"/>
        <end position="382"/>
    </location>
</feature>
<dbReference type="Pfam" id="PF00001">
    <property type="entry name" value="7tm_1"/>
    <property type="match status" value="1"/>
</dbReference>
<keyword evidence="4 8" id="KW-0297">G-protein coupled receptor</keyword>
<feature type="domain" description="G-protein coupled receptors family 1 profile" evidence="11">
    <location>
        <begin position="65"/>
        <end position="329"/>
    </location>
</feature>
<feature type="transmembrane region" description="Helical" evidence="10">
    <location>
        <begin position="81"/>
        <end position="100"/>
    </location>
</feature>
<dbReference type="GO" id="GO:0005886">
    <property type="term" value="C:plasma membrane"/>
    <property type="evidence" value="ECO:0007669"/>
    <property type="project" value="TreeGrafter"/>
</dbReference>
<sequence>MSILDCHNGTGSNCSSFNSSDTLNETEQSNEFEDYYDTAYNLAYEDVKYIMRNYNILLWVLGVPSNALIIALIVSMKRIGAASFLIIYLAVMDSLTLTAYLVQRQLYYTDHQKTTWSCRFYHSAGLSFAGVANWTLVLITVERFLSVCYPFRRQLLISKNFFIIAVGILSIVLTLVIFTMEALTADASEGVCSEHDDEHLLEIVRVSLIYAIPFFFIAIFTAAVLRKISSSSKRRASITSLQIKPCSTKNGGPENGHTTMTSIQMIETSLSQLMLAAAFLYLALNILYCVEALVLKQIYQHNKSRRLHHLEFACRIIRDWNHALNLYVYLAFSKGFRLNFRKLFRFNDRAFGSFRRASSSSTGGHTTVSSTKTTSENTETVH</sequence>
<dbReference type="PROSITE" id="PS00237">
    <property type="entry name" value="G_PROTEIN_RECEP_F1_1"/>
    <property type="match status" value="1"/>
</dbReference>
<dbReference type="OrthoDB" id="9444602at2759"/>
<dbReference type="PROSITE" id="PS50262">
    <property type="entry name" value="G_PROTEIN_RECEP_F1_2"/>
    <property type="match status" value="1"/>
</dbReference>
<evidence type="ECO:0000256" key="7">
    <source>
        <dbReference type="ARBA" id="ARBA00023224"/>
    </source>
</evidence>
<dbReference type="SUPFAM" id="SSF81321">
    <property type="entry name" value="Family A G protein-coupled receptor-like"/>
    <property type="match status" value="1"/>
</dbReference>
<keyword evidence="3 10" id="KW-1133">Transmembrane helix</keyword>
<dbReference type="RefSeq" id="XP_013085060.2">
    <property type="nucleotide sequence ID" value="XM_013229606.2"/>
</dbReference>
<dbReference type="VEuPathDB" id="VectorBase:BGLAX_047404"/>
<evidence type="ECO:0000256" key="9">
    <source>
        <dbReference type="SAM" id="MobiDB-lite"/>
    </source>
</evidence>